<dbReference type="EMBL" id="BMFS01000003">
    <property type="protein sequence ID" value="GGG95764.1"/>
    <property type="molecule type" value="Genomic_DNA"/>
</dbReference>
<evidence type="ECO:0000313" key="3">
    <source>
        <dbReference type="EMBL" id="GGG95764.1"/>
    </source>
</evidence>
<evidence type="ECO:0000313" key="4">
    <source>
        <dbReference type="Proteomes" id="UP000648722"/>
    </source>
</evidence>
<feature type="transmembrane region" description="Helical" evidence="2">
    <location>
        <begin position="210"/>
        <end position="237"/>
    </location>
</feature>
<name>A0ABQ1XK30_9PROT</name>
<feature type="transmembrane region" description="Helical" evidence="2">
    <location>
        <begin position="136"/>
        <end position="157"/>
    </location>
</feature>
<keyword evidence="2" id="KW-1133">Transmembrane helix</keyword>
<organism evidence="3 4">
    <name type="scientific">Glycocaulis albus</name>
    <dbReference type="NCBI Taxonomy" id="1382801"/>
    <lineage>
        <taxon>Bacteria</taxon>
        <taxon>Pseudomonadati</taxon>
        <taxon>Pseudomonadota</taxon>
        <taxon>Alphaproteobacteria</taxon>
        <taxon>Maricaulales</taxon>
        <taxon>Maricaulaceae</taxon>
        <taxon>Glycocaulis</taxon>
    </lineage>
</organism>
<dbReference type="Proteomes" id="UP000648722">
    <property type="component" value="Unassembled WGS sequence"/>
</dbReference>
<feature type="region of interest" description="Disordered" evidence="1">
    <location>
        <begin position="361"/>
        <end position="381"/>
    </location>
</feature>
<comment type="caution">
    <text evidence="3">The sequence shown here is derived from an EMBL/GenBank/DDBJ whole genome shotgun (WGS) entry which is preliminary data.</text>
</comment>
<gene>
    <name evidence="3" type="ORF">GCM10007420_09220</name>
</gene>
<keyword evidence="4" id="KW-1185">Reference proteome</keyword>
<feature type="transmembrane region" description="Helical" evidence="2">
    <location>
        <begin position="258"/>
        <end position="273"/>
    </location>
</feature>
<feature type="transmembrane region" description="Helical" evidence="2">
    <location>
        <begin position="46"/>
        <end position="66"/>
    </location>
</feature>
<feature type="transmembrane region" description="Helical" evidence="2">
    <location>
        <begin position="169"/>
        <end position="190"/>
    </location>
</feature>
<feature type="transmembrane region" description="Helical" evidence="2">
    <location>
        <begin position="87"/>
        <end position="116"/>
    </location>
</feature>
<keyword evidence="2" id="KW-0472">Membrane</keyword>
<protein>
    <submittedName>
        <fullName evidence="3">Uncharacterized protein</fullName>
    </submittedName>
</protein>
<feature type="transmembrane region" description="Helical" evidence="2">
    <location>
        <begin position="318"/>
        <end position="339"/>
    </location>
</feature>
<proteinExistence type="predicted"/>
<keyword evidence="2" id="KW-0812">Transmembrane</keyword>
<evidence type="ECO:0000256" key="1">
    <source>
        <dbReference type="SAM" id="MobiDB-lite"/>
    </source>
</evidence>
<dbReference type="RefSeq" id="WP_233351747.1">
    <property type="nucleotide sequence ID" value="NZ_BMFS01000003.1"/>
</dbReference>
<evidence type="ECO:0000256" key="2">
    <source>
        <dbReference type="SAM" id="Phobius"/>
    </source>
</evidence>
<feature type="transmembrane region" description="Helical" evidence="2">
    <location>
        <begin position="285"/>
        <end position="306"/>
    </location>
</feature>
<sequence>MDMVILGVPLLALVGFLFASYAIVANDVIQTLGTFLSSNAKRPWLLLWAFASSIIVAVMIYGWLAYDGDIAFGRLNRIPYPELGIQWWHVLPPLVLLVLTRFGIPVSTTFLVLTIFTLTGGASTEGVLGSMLLKSFAGYLVAFAAGAAVFLVIARFFERWVARTRGRPISPVWFIAQWCSTAFLWSQWLMQDLANIFIFLPRETVVAADGSVQVTFSLGLVVFATLLMVALHGIIFATRGGEIQKIVLTKTNTVDPRSATFVDLIYAFILLYFKELNDVPMSTTWVFLGLLAGREIAITYVASLRSKGEAMFDVASDIGRAGIGLAVSVAMALALPFMATGSMPDIRQQIFGSAETQTRHAGAPAIPAGGSGASAYAHGAP</sequence>
<reference evidence="4" key="1">
    <citation type="journal article" date="2019" name="Int. J. Syst. Evol. Microbiol.">
        <title>The Global Catalogue of Microorganisms (GCM) 10K type strain sequencing project: providing services to taxonomists for standard genome sequencing and annotation.</title>
        <authorList>
            <consortium name="The Broad Institute Genomics Platform"/>
            <consortium name="The Broad Institute Genome Sequencing Center for Infectious Disease"/>
            <person name="Wu L."/>
            <person name="Ma J."/>
        </authorList>
    </citation>
    <scope>NUCLEOTIDE SEQUENCE [LARGE SCALE GENOMIC DNA]</scope>
    <source>
        <strain evidence="4">CGMCC 1.12766</strain>
    </source>
</reference>
<accession>A0ABQ1XK30</accession>